<dbReference type="EMBL" id="RJVU01062584">
    <property type="protein sequence ID" value="ROJ29139.1"/>
    <property type="molecule type" value="Genomic_DNA"/>
</dbReference>
<evidence type="ECO:0000313" key="2">
    <source>
        <dbReference type="Proteomes" id="UP000281406"/>
    </source>
</evidence>
<comment type="caution">
    <text evidence="1">The sequence shown here is derived from an EMBL/GenBank/DDBJ whole genome shotgun (WGS) entry which is preliminary data.</text>
</comment>
<dbReference type="AlphaFoldDB" id="A0A3N0XRE9"/>
<proteinExistence type="predicted"/>
<name>A0A3N0XRE9_ANAGA</name>
<organism evidence="1 2">
    <name type="scientific">Anabarilius grahami</name>
    <name type="common">Kanglang fish</name>
    <name type="synonym">Barilius grahami</name>
    <dbReference type="NCBI Taxonomy" id="495550"/>
    <lineage>
        <taxon>Eukaryota</taxon>
        <taxon>Metazoa</taxon>
        <taxon>Chordata</taxon>
        <taxon>Craniata</taxon>
        <taxon>Vertebrata</taxon>
        <taxon>Euteleostomi</taxon>
        <taxon>Actinopterygii</taxon>
        <taxon>Neopterygii</taxon>
        <taxon>Teleostei</taxon>
        <taxon>Ostariophysi</taxon>
        <taxon>Cypriniformes</taxon>
        <taxon>Xenocyprididae</taxon>
        <taxon>Xenocypridinae</taxon>
        <taxon>Xenocypridinae incertae sedis</taxon>
        <taxon>Anabarilius</taxon>
    </lineage>
</organism>
<evidence type="ECO:0000313" key="1">
    <source>
        <dbReference type="EMBL" id="ROJ29139.1"/>
    </source>
</evidence>
<protein>
    <submittedName>
        <fullName evidence="1">Uncharacterized protein</fullName>
    </submittedName>
</protein>
<dbReference type="OrthoDB" id="8963287at2759"/>
<keyword evidence="2" id="KW-1185">Reference proteome</keyword>
<gene>
    <name evidence="1" type="ORF">DPX16_13583</name>
</gene>
<sequence length="95" mass="10788">MFYLMEYLNICHQVTCDDVTLMEGFWCGLDKDIRFLMPKGETCWSLEDYINFALWMDGSSFTIGKAGEKNIAIVQPYPTSIVTSLNPEPSQPSPP</sequence>
<accession>A0A3N0XRE9</accession>
<reference evidence="1 2" key="1">
    <citation type="submission" date="2018-10" db="EMBL/GenBank/DDBJ databases">
        <title>Genome assembly for a Yunnan-Guizhou Plateau 3E fish, Anabarilius grahami (Regan), and its evolutionary and genetic applications.</title>
        <authorList>
            <person name="Jiang W."/>
        </authorList>
    </citation>
    <scope>NUCLEOTIDE SEQUENCE [LARGE SCALE GENOMIC DNA]</scope>
    <source>
        <strain evidence="1">AG-KIZ</strain>
        <tissue evidence="1">Muscle</tissue>
    </source>
</reference>
<dbReference type="Proteomes" id="UP000281406">
    <property type="component" value="Unassembled WGS sequence"/>
</dbReference>